<dbReference type="Pfam" id="PF07963">
    <property type="entry name" value="N_methyl"/>
    <property type="match status" value="1"/>
</dbReference>
<reference evidence="13 14" key="1">
    <citation type="submission" date="2020-10" db="EMBL/GenBank/DDBJ databases">
        <title>complete genome sequencing of Lysobacter sp. H21R20.</title>
        <authorList>
            <person name="Bae J.-W."/>
            <person name="Lee S.-Y."/>
        </authorList>
    </citation>
    <scope>NUCLEOTIDE SEQUENCE [LARGE SCALE GENOMIC DNA]</scope>
    <source>
        <strain evidence="13 14">H21R20</strain>
    </source>
</reference>
<dbReference type="InterPro" id="IPR022346">
    <property type="entry name" value="T2SS_GspH"/>
</dbReference>
<evidence type="ECO:0000256" key="2">
    <source>
        <dbReference type="ARBA" id="ARBA00021549"/>
    </source>
</evidence>
<evidence type="ECO:0000256" key="9">
    <source>
        <dbReference type="ARBA" id="ARBA00025772"/>
    </source>
</evidence>
<evidence type="ECO:0000256" key="1">
    <source>
        <dbReference type="ARBA" id="ARBA00004377"/>
    </source>
</evidence>
<protein>
    <recommendedName>
        <fullName evidence="2">Type II secretion system protein H</fullName>
    </recommendedName>
    <alternativeName>
        <fullName evidence="10">General secretion pathway protein H</fullName>
    </alternativeName>
</protein>
<evidence type="ECO:0000256" key="5">
    <source>
        <dbReference type="ARBA" id="ARBA00022519"/>
    </source>
</evidence>
<evidence type="ECO:0000256" key="3">
    <source>
        <dbReference type="ARBA" id="ARBA00022475"/>
    </source>
</evidence>
<evidence type="ECO:0000256" key="10">
    <source>
        <dbReference type="ARBA" id="ARBA00030775"/>
    </source>
</evidence>
<evidence type="ECO:0000313" key="14">
    <source>
        <dbReference type="Proteomes" id="UP000594059"/>
    </source>
</evidence>
<keyword evidence="3" id="KW-1003">Cell membrane</keyword>
<keyword evidence="6 11" id="KW-0812">Transmembrane</keyword>
<evidence type="ECO:0000256" key="6">
    <source>
        <dbReference type="ARBA" id="ARBA00022692"/>
    </source>
</evidence>
<dbReference type="Proteomes" id="UP000594059">
    <property type="component" value="Chromosome"/>
</dbReference>
<proteinExistence type="inferred from homology"/>
<evidence type="ECO:0000259" key="12">
    <source>
        <dbReference type="Pfam" id="PF12019"/>
    </source>
</evidence>
<comment type="subcellular location">
    <subcellularLocation>
        <location evidence="1">Cell inner membrane</location>
        <topology evidence="1">Single-pass membrane protein</topology>
    </subcellularLocation>
</comment>
<dbReference type="EMBL" id="CP063656">
    <property type="protein sequence ID" value="QOW20321.1"/>
    <property type="molecule type" value="Genomic_DNA"/>
</dbReference>
<feature type="domain" description="General secretion pathway GspH" evidence="12">
    <location>
        <begin position="55"/>
        <end position="170"/>
    </location>
</feature>
<dbReference type="SUPFAM" id="SSF54523">
    <property type="entry name" value="Pili subunits"/>
    <property type="match status" value="1"/>
</dbReference>
<accession>A0A7S6UHC2</accession>
<comment type="similarity">
    <text evidence="9">Belongs to the GSP H family.</text>
</comment>
<dbReference type="Pfam" id="PF12019">
    <property type="entry name" value="GspH"/>
    <property type="match status" value="1"/>
</dbReference>
<dbReference type="Gene3D" id="3.55.40.10">
    <property type="entry name" value="minor pseudopilin epsh domain"/>
    <property type="match status" value="1"/>
</dbReference>
<keyword evidence="5" id="KW-0997">Cell inner membrane</keyword>
<keyword evidence="14" id="KW-1185">Reference proteome</keyword>
<evidence type="ECO:0000256" key="11">
    <source>
        <dbReference type="SAM" id="Phobius"/>
    </source>
</evidence>
<organism evidence="13 14">
    <name type="scientific">Novilysobacter ciconiae</name>
    <dbReference type="NCBI Taxonomy" id="2781022"/>
    <lineage>
        <taxon>Bacteria</taxon>
        <taxon>Pseudomonadati</taxon>
        <taxon>Pseudomonadota</taxon>
        <taxon>Gammaproteobacteria</taxon>
        <taxon>Lysobacterales</taxon>
        <taxon>Lysobacteraceae</taxon>
        <taxon>Novilysobacter</taxon>
    </lineage>
</organism>
<keyword evidence="4" id="KW-0488">Methylation</keyword>
<gene>
    <name evidence="13" type="ORF">INQ41_04635</name>
</gene>
<sequence>MHSRYAPYPQRHRSRRSSGFTLVELVITVVVLAIIAAIAFPSFTTVQNSSRITSQVNSLVAGVQQARMEAVRLGRPVSVCRSTDGATCAGAGRWEQWLVLAPASGGQPAEVLQSARAHPSVQITSEVQQITFGSNGLARGADGGLLATTLTVCMPTTKPAENQRRLAIASGSRVSTTSIDGAGACP</sequence>
<dbReference type="GO" id="GO:0015627">
    <property type="term" value="C:type II protein secretion system complex"/>
    <property type="evidence" value="ECO:0007669"/>
    <property type="project" value="InterPro"/>
</dbReference>
<name>A0A7S6UHC2_9GAMM</name>
<dbReference type="AlphaFoldDB" id="A0A7S6UHC2"/>
<evidence type="ECO:0000256" key="7">
    <source>
        <dbReference type="ARBA" id="ARBA00022989"/>
    </source>
</evidence>
<keyword evidence="7 11" id="KW-1133">Transmembrane helix</keyword>
<dbReference type="GO" id="GO:0005886">
    <property type="term" value="C:plasma membrane"/>
    <property type="evidence" value="ECO:0007669"/>
    <property type="project" value="UniProtKB-SubCell"/>
</dbReference>
<evidence type="ECO:0000256" key="4">
    <source>
        <dbReference type="ARBA" id="ARBA00022481"/>
    </source>
</evidence>
<dbReference type="InterPro" id="IPR045584">
    <property type="entry name" value="Pilin-like"/>
</dbReference>
<dbReference type="InterPro" id="IPR012902">
    <property type="entry name" value="N_methyl_site"/>
</dbReference>
<dbReference type="KEGG" id="lcic:INQ41_04635"/>
<dbReference type="PROSITE" id="PS00409">
    <property type="entry name" value="PROKAR_NTER_METHYL"/>
    <property type="match status" value="1"/>
</dbReference>
<evidence type="ECO:0000256" key="8">
    <source>
        <dbReference type="ARBA" id="ARBA00023136"/>
    </source>
</evidence>
<dbReference type="GO" id="GO:0015628">
    <property type="term" value="P:protein secretion by the type II secretion system"/>
    <property type="evidence" value="ECO:0007669"/>
    <property type="project" value="InterPro"/>
</dbReference>
<evidence type="ECO:0000313" key="13">
    <source>
        <dbReference type="EMBL" id="QOW20321.1"/>
    </source>
</evidence>
<keyword evidence="8 11" id="KW-0472">Membrane</keyword>
<dbReference type="NCBIfam" id="TIGR02532">
    <property type="entry name" value="IV_pilin_GFxxxE"/>
    <property type="match status" value="1"/>
</dbReference>
<feature type="transmembrane region" description="Helical" evidence="11">
    <location>
        <begin position="21"/>
        <end position="43"/>
    </location>
</feature>